<keyword evidence="11" id="KW-0697">Rotamase</keyword>
<dbReference type="GO" id="GO:0003755">
    <property type="term" value="F:peptidyl-prolyl cis-trans isomerase activity"/>
    <property type="evidence" value="ECO:0007669"/>
    <property type="project" value="UniProtKB-KW"/>
</dbReference>
<organism evidence="14 15">
    <name type="scientific">Arenimonas terrae</name>
    <dbReference type="NCBI Taxonomy" id="2546226"/>
    <lineage>
        <taxon>Bacteria</taxon>
        <taxon>Pseudomonadati</taxon>
        <taxon>Pseudomonadota</taxon>
        <taxon>Gammaproteobacteria</taxon>
        <taxon>Lysobacterales</taxon>
        <taxon>Lysobacteraceae</taxon>
        <taxon>Arenimonas</taxon>
    </lineage>
</organism>
<dbReference type="PROSITE" id="PS50198">
    <property type="entry name" value="PPIC_PPIASE_2"/>
    <property type="match status" value="1"/>
</dbReference>
<name>A0A5C4RUT0_9GAMM</name>
<comment type="caution">
    <text evidence="14">The sequence shown here is derived from an EMBL/GenBank/DDBJ whole genome shotgun (WGS) entry which is preliminary data.</text>
</comment>
<evidence type="ECO:0000256" key="12">
    <source>
        <dbReference type="SAM" id="Phobius"/>
    </source>
</evidence>
<evidence type="ECO:0000256" key="9">
    <source>
        <dbReference type="ARBA" id="ARBA00040743"/>
    </source>
</evidence>
<evidence type="ECO:0000256" key="6">
    <source>
        <dbReference type="ARBA" id="ARBA00023136"/>
    </source>
</evidence>
<dbReference type="Gene3D" id="1.10.4030.10">
    <property type="entry name" value="Porin chaperone SurA, peptide-binding domain"/>
    <property type="match status" value="1"/>
</dbReference>
<evidence type="ECO:0000256" key="10">
    <source>
        <dbReference type="ARBA" id="ARBA00042775"/>
    </source>
</evidence>
<evidence type="ECO:0000256" key="5">
    <source>
        <dbReference type="ARBA" id="ARBA00022989"/>
    </source>
</evidence>
<dbReference type="Pfam" id="PF00639">
    <property type="entry name" value="Rotamase"/>
    <property type="match status" value="1"/>
</dbReference>
<keyword evidence="7" id="KW-0143">Chaperone</keyword>
<keyword evidence="4 12" id="KW-0812">Transmembrane</keyword>
<evidence type="ECO:0000259" key="13">
    <source>
        <dbReference type="PROSITE" id="PS50198"/>
    </source>
</evidence>
<dbReference type="EMBL" id="SMDR01000001">
    <property type="protein sequence ID" value="TNJ35103.1"/>
    <property type="molecule type" value="Genomic_DNA"/>
</dbReference>
<evidence type="ECO:0000256" key="8">
    <source>
        <dbReference type="ARBA" id="ARBA00038408"/>
    </source>
</evidence>
<dbReference type="PANTHER" id="PTHR47529:SF1">
    <property type="entry name" value="PERIPLASMIC CHAPERONE PPID"/>
    <property type="match status" value="1"/>
</dbReference>
<dbReference type="GO" id="GO:0005886">
    <property type="term" value="C:plasma membrane"/>
    <property type="evidence" value="ECO:0007669"/>
    <property type="project" value="UniProtKB-SubCell"/>
</dbReference>
<comment type="similarity">
    <text evidence="8">Belongs to the PpiD chaperone family.</text>
</comment>
<dbReference type="Proteomes" id="UP000305760">
    <property type="component" value="Unassembled WGS sequence"/>
</dbReference>
<evidence type="ECO:0000256" key="1">
    <source>
        <dbReference type="ARBA" id="ARBA00004382"/>
    </source>
</evidence>
<dbReference type="InterPro" id="IPR046357">
    <property type="entry name" value="PPIase_dom_sf"/>
</dbReference>
<evidence type="ECO:0000256" key="4">
    <source>
        <dbReference type="ARBA" id="ARBA00022692"/>
    </source>
</evidence>
<feature type="transmembrane region" description="Helical" evidence="12">
    <location>
        <begin position="12"/>
        <end position="30"/>
    </location>
</feature>
<dbReference type="PANTHER" id="PTHR47529">
    <property type="entry name" value="PEPTIDYL-PROLYL CIS-TRANS ISOMERASE D"/>
    <property type="match status" value="1"/>
</dbReference>
<dbReference type="InterPro" id="IPR000297">
    <property type="entry name" value="PPIase_PpiC"/>
</dbReference>
<reference evidence="14 15" key="1">
    <citation type="submission" date="2019-03" db="EMBL/GenBank/DDBJ databases">
        <title>Arenimonas daejeonensis sp. nov., isolated from compost.</title>
        <authorList>
            <person name="Jeon C.O."/>
        </authorList>
    </citation>
    <scope>NUCLEOTIDE SEQUENCE [LARGE SCALE GENOMIC DNA]</scope>
    <source>
        <strain evidence="14 15">R29</strain>
    </source>
</reference>
<dbReference type="Pfam" id="PF13624">
    <property type="entry name" value="SurA_N_3"/>
    <property type="match status" value="1"/>
</dbReference>
<evidence type="ECO:0000256" key="7">
    <source>
        <dbReference type="ARBA" id="ARBA00023186"/>
    </source>
</evidence>
<dbReference type="RefSeq" id="WP_139446230.1">
    <property type="nucleotide sequence ID" value="NZ_SMDR01000001.1"/>
</dbReference>
<keyword evidence="2" id="KW-1003">Cell membrane</keyword>
<evidence type="ECO:0000256" key="3">
    <source>
        <dbReference type="ARBA" id="ARBA00022519"/>
    </source>
</evidence>
<accession>A0A5C4RUT0</accession>
<dbReference type="Gene3D" id="3.10.50.40">
    <property type="match status" value="1"/>
</dbReference>
<dbReference type="InterPro" id="IPR027304">
    <property type="entry name" value="Trigger_fact/SurA_dom_sf"/>
</dbReference>
<keyword evidence="15" id="KW-1185">Reference proteome</keyword>
<feature type="domain" description="PpiC" evidence="13">
    <location>
        <begin position="275"/>
        <end position="378"/>
    </location>
</feature>
<protein>
    <recommendedName>
        <fullName evidence="9">Periplasmic chaperone PpiD</fullName>
    </recommendedName>
    <alternativeName>
        <fullName evidence="10">Periplasmic folding chaperone</fullName>
    </alternativeName>
</protein>
<dbReference type="AlphaFoldDB" id="A0A5C4RUT0"/>
<dbReference type="SUPFAM" id="SSF54534">
    <property type="entry name" value="FKBP-like"/>
    <property type="match status" value="1"/>
</dbReference>
<keyword evidence="3" id="KW-0997">Cell inner membrane</keyword>
<evidence type="ECO:0000313" key="14">
    <source>
        <dbReference type="EMBL" id="TNJ35103.1"/>
    </source>
</evidence>
<evidence type="ECO:0000256" key="2">
    <source>
        <dbReference type="ARBA" id="ARBA00022475"/>
    </source>
</evidence>
<keyword evidence="11 14" id="KW-0413">Isomerase</keyword>
<keyword evidence="6 12" id="KW-0472">Membrane</keyword>
<evidence type="ECO:0000313" key="15">
    <source>
        <dbReference type="Proteomes" id="UP000305760"/>
    </source>
</evidence>
<evidence type="ECO:0000256" key="11">
    <source>
        <dbReference type="PROSITE-ProRule" id="PRU00278"/>
    </source>
</evidence>
<dbReference type="OrthoDB" id="9812372at2"/>
<proteinExistence type="inferred from homology"/>
<keyword evidence="5 12" id="KW-1133">Transmembrane helix</keyword>
<sequence length="646" mass="70772">MLQSIRDKSSGWIAFLILGLVIITMAFFGIESYFAPKVETYAAKIEGPAKFWIWGKQTREISQDEFRQRFEAVRAQERSRQGESFDSETFESLETKRQVLDSLIDQQLLGLVAERDGITVGEAEVAEQLKATPEFQVNGVYSPDQYRLALAGQGLSHAQFMSRMRADLAQRTVPSLIVDTALASDAELDAFLRLSQQTRDLQLIDLPTPALPGAAPTDAELKAWYDENASRYRSEEKVAIEYVEIDGNLLEAPTTVDETTLRARYDELRSRYVTEPQRTASHILVSVPADAAPEAEAAARERANALVAKAREAGSDFAAIARENSDDLGSKAEGGDLGVVEKGLFDAAFEQALFALELGQVSDPVRTPDGWHIIQLRELTPGSERPFEDVRGELEAEFLATERERVFSDLSGRLVELIYKDPTALAPAAEQVGLTVQRTGLFGRAQAEGIASIQAVREAAFADAQKLERQVSDTIEIAPNHVVVIHVIEHQPEAALPFDQVRERVLADLNADRLAKASLAQAEALLERARKGEALDALATEVGRTVATLPGVGRQGQLPPALVDVAFSLAAPEAGKPSIGIAQVGADRHVLVAVTAVTPGKLDTLDENTRSLLRDQLAQARGLVEYQDYIKSLRRHYTVTVAEDRL</sequence>
<comment type="subcellular location">
    <subcellularLocation>
        <location evidence="1">Cell inner membrane</location>
        <topology evidence="1">Single-pass type II membrane protein</topology>
        <orientation evidence="1">Periplasmic side</orientation>
    </subcellularLocation>
</comment>
<gene>
    <name evidence="14" type="ORF">E1B00_04850</name>
</gene>
<dbReference type="InterPro" id="IPR052029">
    <property type="entry name" value="PpiD_chaperone"/>
</dbReference>
<dbReference type="SUPFAM" id="SSF109998">
    <property type="entry name" value="Triger factor/SurA peptide-binding domain-like"/>
    <property type="match status" value="1"/>
</dbReference>